<dbReference type="AlphaFoldDB" id="A0A2C6MC12"/>
<gene>
    <name evidence="1" type="ORF">P378_20485</name>
</gene>
<organism evidence="1 2">
    <name type="scientific">Desulforamulus profundi</name>
    <dbReference type="NCBI Taxonomy" id="1383067"/>
    <lineage>
        <taxon>Bacteria</taxon>
        <taxon>Bacillati</taxon>
        <taxon>Bacillota</taxon>
        <taxon>Clostridia</taxon>
        <taxon>Eubacteriales</taxon>
        <taxon>Peptococcaceae</taxon>
        <taxon>Desulforamulus</taxon>
    </lineage>
</organism>
<dbReference type="Pfam" id="PF20181">
    <property type="entry name" value="DUF6544"/>
    <property type="match status" value="1"/>
</dbReference>
<dbReference type="InterPro" id="IPR046674">
    <property type="entry name" value="DUF6544"/>
</dbReference>
<accession>A0A2C6MC12</accession>
<evidence type="ECO:0000313" key="2">
    <source>
        <dbReference type="Proteomes" id="UP000222564"/>
    </source>
</evidence>
<dbReference type="EMBL" id="AWQQ01000153">
    <property type="protein sequence ID" value="PHJ36746.1"/>
    <property type="molecule type" value="Genomic_DNA"/>
</dbReference>
<reference evidence="1 2" key="1">
    <citation type="submission" date="2013-09" db="EMBL/GenBank/DDBJ databases">
        <title>Biodegradation of hydrocarbons in the deep terrestrial subsurface : characterization of a microbial consortium composed of two Desulfotomaculum species originating from a deep geological formation.</title>
        <authorList>
            <person name="Aullo T."/>
            <person name="Berlendis S."/>
            <person name="Lascourreges J.-F."/>
            <person name="Dessort D."/>
            <person name="Saint-Laurent S."/>
            <person name="Schraauwers B."/>
            <person name="Mas J."/>
            <person name="Magot M."/>
            <person name="Ranchou-Peyruse A."/>
        </authorList>
    </citation>
    <scope>NUCLEOTIDE SEQUENCE [LARGE SCALE GENOMIC DNA]</scope>
    <source>
        <strain evidence="1 2">Bs107</strain>
    </source>
</reference>
<sequence length="256" mass="30169">MKDLYISEVRKELTKYSNCSNDIITENDIVPLPEPIQKYFRYCGYLGKEKMNNAEIEWEDVFYKNSPNKKWMSLKCYQFNSVPEPTRIAYMKSRIMGIFPFEGRDKYQNGHGNMLIKFLKLLKVVDAKGKEMDESALVTVLAEALVVPTYAFQHYIKWTAIDSNTAKAVIRYNESEVSGLFYFDDLGEFIRFETDDRYYSERGTEYKKVKWSAVAGNYIEKNRIRFPSYLKAIWHTDEGDFEYFKGNIANIKFNIK</sequence>
<proteinExistence type="predicted"/>
<dbReference type="RefSeq" id="WP_099084211.1">
    <property type="nucleotide sequence ID" value="NZ_AWQQ01000153.1"/>
</dbReference>
<keyword evidence="2" id="KW-1185">Reference proteome</keyword>
<evidence type="ECO:0000313" key="1">
    <source>
        <dbReference type="EMBL" id="PHJ36746.1"/>
    </source>
</evidence>
<protein>
    <submittedName>
        <fullName evidence="1">Uncharacterized protein</fullName>
    </submittedName>
</protein>
<name>A0A2C6MC12_9FIRM</name>
<dbReference type="Proteomes" id="UP000222564">
    <property type="component" value="Unassembled WGS sequence"/>
</dbReference>
<dbReference type="OrthoDB" id="9786534at2"/>
<comment type="caution">
    <text evidence="1">The sequence shown here is derived from an EMBL/GenBank/DDBJ whole genome shotgun (WGS) entry which is preliminary data.</text>
</comment>